<reference evidence="5 6" key="1">
    <citation type="submission" date="2018-07" db="EMBL/GenBank/DDBJ databases">
        <title>A high quality draft genome assembly of the barn swallow (H. rustica rustica).</title>
        <authorList>
            <person name="Formenti G."/>
            <person name="Chiara M."/>
            <person name="Poveda L."/>
            <person name="Francoijs K.-J."/>
            <person name="Bonisoli-Alquati A."/>
            <person name="Canova L."/>
            <person name="Gianfranceschi L."/>
            <person name="Horner D.S."/>
            <person name="Saino N."/>
        </authorList>
    </citation>
    <scope>NUCLEOTIDE SEQUENCE [LARGE SCALE GENOMIC DNA]</scope>
    <source>
        <strain evidence="5">Chelidonia</strain>
        <tissue evidence="5">Blood</tissue>
    </source>
</reference>
<dbReference type="PANTHER" id="PTHR19422">
    <property type="entry name" value="GAG RETROVIRAL POLYPROTEIN"/>
    <property type="match status" value="1"/>
</dbReference>
<protein>
    <recommendedName>
        <fullName evidence="4">Peptidase A2 domain-containing protein</fullName>
    </recommendedName>
</protein>
<dbReference type="InterPro" id="IPR021109">
    <property type="entry name" value="Peptidase_aspartic_dom_sf"/>
</dbReference>
<dbReference type="Proteomes" id="UP000269221">
    <property type="component" value="Unassembled WGS sequence"/>
</dbReference>
<dbReference type="PROSITE" id="PS50175">
    <property type="entry name" value="ASP_PROT_RETROV"/>
    <property type="match status" value="1"/>
</dbReference>
<dbReference type="InterPro" id="IPR051592">
    <property type="entry name" value="HERV-K_Pro_peptidase_A2"/>
</dbReference>
<evidence type="ECO:0000256" key="1">
    <source>
        <dbReference type="ARBA" id="ARBA00022670"/>
    </source>
</evidence>
<accession>A0A3M0J759</accession>
<comment type="caution">
    <text evidence="5">The sequence shown here is derived from an EMBL/GenBank/DDBJ whole genome shotgun (WGS) entry which is preliminary data.</text>
</comment>
<dbReference type="PANTHER" id="PTHR19422:SF123">
    <property type="entry name" value="RT1 CLASS I, LOCUS CE15"/>
    <property type="match status" value="1"/>
</dbReference>
<keyword evidence="2" id="KW-0064">Aspartyl protease</keyword>
<dbReference type="Gene3D" id="2.40.70.10">
    <property type="entry name" value="Acid Proteases"/>
    <property type="match status" value="1"/>
</dbReference>
<dbReference type="SUPFAM" id="SSF50630">
    <property type="entry name" value="Acid proteases"/>
    <property type="match status" value="1"/>
</dbReference>
<dbReference type="Pfam" id="PF00077">
    <property type="entry name" value="RVP"/>
    <property type="match status" value="1"/>
</dbReference>
<evidence type="ECO:0000259" key="4">
    <source>
        <dbReference type="PROSITE" id="PS50175"/>
    </source>
</evidence>
<dbReference type="OrthoDB" id="9900537at2759"/>
<dbReference type="EMBL" id="QRBI01000197">
    <property type="protein sequence ID" value="RMB94609.1"/>
    <property type="molecule type" value="Genomic_DNA"/>
</dbReference>
<dbReference type="InterPro" id="IPR001995">
    <property type="entry name" value="Peptidase_A2_cat"/>
</dbReference>
<keyword evidence="3" id="KW-0378">Hydrolase</keyword>
<evidence type="ECO:0000313" key="6">
    <source>
        <dbReference type="Proteomes" id="UP000269221"/>
    </source>
</evidence>
<dbReference type="GO" id="GO:0004190">
    <property type="term" value="F:aspartic-type endopeptidase activity"/>
    <property type="evidence" value="ECO:0007669"/>
    <property type="project" value="UniProtKB-KW"/>
</dbReference>
<dbReference type="GO" id="GO:0006508">
    <property type="term" value="P:proteolysis"/>
    <property type="evidence" value="ECO:0007669"/>
    <property type="project" value="UniProtKB-KW"/>
</dbReference>
<keyword evidence="6" id="KW-1185">Reference proteome</keyword>
<dbReference type="InterPro" id="IPR018061">
    <property type="entry name" value="Retropepsins"/>
</dbReference>
<evidence type="ECO:0000313" key="5">
    <source>
        <dbReference type="EMBL" id="RMB94609.1"/>
    </source>
</evidence>
<evidence type="ECO:0000256" key="3">
    <source>
        <dbReference type="ARBA" id="ARBA00022801"/>
    </source>
</evidence>
<feature type="domain" description="Peptidase A2" evidence="4">
    <location>
        <begin position="99"/>
        <end position="175"/>
    </location>
</feature>
<proteinExistence type="predicted"/>
<sequence length="187" mass="20705">MSKLRDKVGNYGLGSAEVMQPVKYDIFECQRTQLAGTVVAQNTALSQQDARAENWLRRNSGFGSTGPPQVHWITVLTKDRPEKVCTLSIPGATPSEIRLCGLLGTGADIMILSLAAWPLEWPLDSVQTSVMGLAGTAQCYMSQRPVVIMNPEGQTAMVWPHVTAETRVNLWGRDFLATWRVRIRTDF</sequence>
<evidence type="ECO:0000256" key="2">
    <source>
        <dbReference type="ARBA" id="ARBA00022750"/>
    </source>
</evidence>
<organism evidence="5 6">
    <name type="scientific">Hirundo rustica rustica</name>
    <dbReference type="NCBI Taxonomy" id="333673"/>
    <lineage>
        <taxon>Eukaryota</taxon>
        <taxon>Metazoa</taxon>
        <taxon>Chordata</taxon>
        <taxon>Craniata</taxon>
        <taxon>Vertebrata</taxon>
        <taxon>Euteleostomi</taxon>
        <taxon>Archelosauria</taxon>
        <taxon>Archosauria</taxon>
        <taxon>Dinosauria</taxon>
        <taxon>Saurischia</taxon>
        <taxon>Theropoda</taxon>
        <taxon>Coelurosauria</taxon>
        <taxon>Aves</taxon>
        <taxon>Neognathae</taxon>
        <taxon>Neoaves</taxon>
        <taxon>Telluraves</taxon>
        <taxon>Australaves</taxon>
        <taxon>Passeriformes</taxon>
        <taxon>Sylvioidea</taxon>
        <taxon>Hirundinidae</taxon>
        <taxon>Hirundo</taxon>
    </lineage>
</organism>
<name>A0A3M0J759_HIRRU</name>
<keyword evidence="1" id="KW-0645">Protease</keyword>
<dbReference type="STRING" id="333673.A0A3M0J759"/>
<dbReference type="AlphaFoldDB" id="A0A3M0J759"/>
<gene>
    <name evidence="5" type="ORF">DUI87_29424</name>
</gene>